<feature type="transmembrane region" description="Helical" evidence="3">
    <location>
        <begin position="32"/>
        <end position="49"/>
    </location>
</feature>
<accession>A0ABW6BI36</accession>
<evidence type="ECO:0000313" key="5">
    <source>
        <dbReference type="EMBL" id="MFD2967601.1"/>
    </source>
</evidence>
<dbReference type="Pfam" id="PF13624">
    <property type="entry name" value="SurA_N_3"/>
    <property type="match status" value="1"/>
</dbReference>
<dbReference type="EMBL" id="JBHUPB010000007">
    <property type="protein sequence ID" value="MFD2967601.1"/>
    <property type="molecule type" value="Genomic_DNA"/>
</dbReference>
<keyword evidence="6" id="KW-1185">Reference proteome</keyword>
<evidence type="ECO:0000313" key="6">
    <source>
        <dbReference type="Proteomes" id="UP001597525"/>
    </source>
</evidence>
<feature type="domain" description="PpiC" evidence="4">
    <location>
        <begin position="206"/>
        <end position="300"/>
    </location>
</feature>
<evidence type="ECO:0000259" key="4">
    <source>
        <dbReference type="PROSITE" id="PS50198"/>
    </source>
</evidence>
<dbReference type="Pfam" id="PF13616">
    <property type="entry name" value="Rotamase_3"/>
    <property type="match status" value="1"/>
</dbReference>
<dbReference type="SUPFAM" id="SSF54534">
    <property type="entry name" value="FKBP-like"/>
    <property type="match status" value="2"/>
</dbReference>
<dbReference type="PROSITE" id="PS01096">
    <property type="entry name" value="PPIC_PPIASE_1"/>
    <property type="match status" value="1"/>
</dbReference>
<name>A0ABW6BI36_9SPHI</name>
<keyword evidence="1" id="KW-0732">Signal</keyword>
<evidence type="ECO:0000256" key="1">
    <source>
        <dbReference type="ARBA" id="ARBA00022729"/>
    </source>
</evidence>
<dbReference type="Pfam" id="PF00639">
    <property type="entry name" value="Rotamase"/>
    <property type="match status" value="1"/>
</dbReference>
<dbReference type="PANTHER" id="PTHR47637:SF1">
    <property type="entry name" value="CHAPERONE SURA"/>
    <property type="match status" value="1"/>
</dbReference>
<keyword evidence="2" id="KW-0697">Rotamase</keyword>
<reference evidence="6" key="1">
    <citation type="journal article" date="2019" name="Int. J. Syst. Evol. Microbiol.">
        <title>The Global Catalogue of Microorganisms (GCM) 10K type strain sequencing project: providing services to taxonomists for standard genome sequencing and annotation.</title>
        <authorList>
            <consortium name="The Broad Institute Genomics Platform"/>
            <consortium name="The Broad Institute Genome Sequencing Center for Infectious Disease"/>
            <person name="Wu L."/>
            <person name="Ma J."/>
        </authorList>
    </citation>
    <scope>NUCLEOTIDE SEQUENCE [LARGE SCALE GENOMIC DNA]</scope>
    <source>
        <strain evidence="6">KCTC 22814</strain>
    </source>
</reference>
<dbReference type="InterPro" id="IPR027304">
    <property type="entry name" value="Trigger_fact/SurA_dom_sf"/>
</dbReference>
<dbReference type="InterPro" id="IPR000297">
    <property type="entry name" value="PPIase_PpiC"/>
</dbReference>
<keyword evidence="3" id="KW-0472">Membrane</keyword>
<dbReference type="InterPro" id="IPR050280">
    <property type="entry name" value="OMP_Chaperone_SurA"/>
</dbReference>
<organism evidence="5 6">
    <name type="scientific">Sphingobacterium bambusae</name>
    <dbReference type="NCBI Taxonomy" id="662858"/>
    <lineage>
        <taxon>Bacteria</taxon>
        <taxon>Pseudomonadati</taxon>
        <taxon>Bacteroidota</taxon>
        <taxon>Sphingobacteriia</taxon>
        <taxon>Sphingobacteriales</taxon>
        <taxon>Sphingobacteriaceae</taxon>
        <taxon>Sphingobacterium</taxon>
    </lineage>
</organism>
<dbReference type="InterPro" id="IPR046357">
    <property type="entry name" value="PPIase_dom_sf"/>
</dbReference>
<keyword evidence="3" id="KW-0812">Transmembrane</keyword>
<evidence type="ECO:0000256" key="3">
    <source>
        <dbReference type="SAM" id="Phobius"/>
    </source>
</evidence>
<proteinExistence type="predicted"/>
<keyword evidence="3" id="KW-1133">Transmembrane helix</keyword>
<dbReference type="Gene3D" id="3.10.50.40">
    <property type="match status" value="2"/>
</dbReference>
<dbReference type="EC" id="5.2.1.8" evidence="5"/>
<keyword evidence="2 5" id="KW-0413">Isomerase</keyword>
<dbReference type="Proteomes" id="UP001597525">
    <property type="component" value="Unassembled WGS sequence"/>
</dbReference>
<dbReference type="InterPro" id="IPR023058">
    <property type="entry name" value="PPIase_PpiC_CS"/>
</dbReference>
<protein>
    <submittedName>
        <fullName evidence="5">Peptidylprolyl isomerase</fullName>
        <ecNumber evidence="5">5.2.1.8</ecNumber>
    </submittedName>
</protein>
<comment type="caution">
    <text evidence="5">The sequence shown here is derived from an EMBL/GenBank/DDBJ whole genome shotgun (WGS) entry which is preliminary data.</text>
</comment>
<dbReference type="Gene3D" id="1.10.4030.10">
    <property type="entry name" value="Porin chaperone SurA, peptide-binding domain"/>
    <property type="match status" value="1"/>
</dbReference>
<dbReference type="PANTHER" id="PTHR47637">
    <property type="entry name" value="CHAPERONE SURA"/>
    <property type="match status" value="1"/>
</dbReference>
<sequence>MATKLSQKEHVIPIISDNFAQRKGRDSMIKKYINLLGAIVIAVCCLQTVSAQSRLVDRVVATVGSGIILQSDIEMQYAQYLAQGEKPNDNMKCYLLQQLVTQKLLSQQAIIDSIEVSESEVDDNLNRRMQMMVRQAGGKERLEEFLNRSLLQYKEEMRPSISEQLKAQKMQQNIVTTINVTPQEVKSYFTGLNQDSLPYFNTEVEVGEIVINPVLTKEEKEQFRQKAEGYRQQVINGSDFGTVARLYSEDGSAPYGGELGFATRDSYVKEFSAMAFKLKEGEVSPVFETMYGFHFLQVLQRRGEEVNVRHVLIKSKPTNASLQRAKAKIDSIYDKVEQGKLGFHLAASTYSDNNETKYTGGMLVNEEDRSALIAMDKLDRETFTAIDPLQVGQYSKSFLSKDRTGNQIYKFMYLKSRIAPHKANLEQDFAKIQEAAKQDKVNRSLSEWFEARKDNTFIDINPDFLTCDELKLWITNEESLAKK</sequence>
<gene>
    <name evidence="5" type="ORF">ACFS7Y_09395</name>
</gene>
<evidence type="ECO:0000256" key="2">
    <source>
        <dbReference type="PROSITE-ProRule" id="PRU00278"/>
    </source>
</evidence>
<dbReference type="GO" id="GO:0003755">
    <property type="term" value="F:peptidyl-prolyl cis-trans isomerase activity"/>
    <property type="evidence" value="ECO:0007669"/>
    <property type="project" value="UniProtKB-EC"/>
</dbReference>
<feature type="domain" description="PpiC" evidence="4">
    <location>
        <begin position="303"/>
        <end position="413"/>
    </location>
</feature>
<dbReference type="PROSITE" id="PS50198">
    <property type="entry name" value="PPIC_PPIASE_2"/>
    <property type="match status" value="2"/>
</dbReference>
<dbReference type="RefSeq" id="WP_320182882.1">
    <property type="nucleotide sequence ID" value="NZ_CP138332.1"/>
</dbReference>
<dbReference type="SUPFAM" id="SSF109998">
    <property type="entry name" value="Triger factor/SurA peptide-binding domain-like"/>
    <property type="match status" value="1"/>
</dbReference>